<name>A0A1E1JR92_9HELO</name>
<accession>A0A1E1JR92</accession>
<dbReference type="OrthoDB" id="543156at2759"/>
<dbReference type="PANTHER" id="PTHR43130:SF3">
    <property type="entry name" value="HTH-TYPE TRANSCRIPTIONAL REGULATOR RV1931C"/>
    <property type="match status" value="1"/>
</dbReference>
<evidence type="ECO:0000313" key="3">
    <source>
        <dbReference type="Proteomes" id="UP000178912"/>
    </source>
</evidence>
<dbReference type="Pfam" id="PF01965">
    <property type="entry name" value="DJ-1_PfpI"/>
    <property type="match status" value="1"/>
</dbReference>
<dbReference type="InterPro" id="IPR052158">
    <property type="entry name" value="INH-QAR"/>
</dbReference>
<gene>
    <name evidence="2" type="ORF">RAG0_00094</name>
</gene>
<sequence>MTSSPRALQRSHHRPIRVLITLFPDFNTFDANGPIEVLSQANGNSSSSMFIITIASSNPLTRSIENISIARDISLRDALARVEEWDIVLLPGGAWEEISKMLNLHWERKEESGFVEFLDQYADKKDGLILTVCTGSLFLAGLRKLDGRTATTHWGYLPTQKKLCADNNSNTKIVRARWVDSDEKGLPRLITAGGVACGIDATFHLLELIAGPELVEKVARAIDYQRREEELQEDYVIPAL</sequence>
<keyword evidence="3" id="KW-1185">Reference proteome</keyword>
<dbReference type="InterPro" id="IPR029062">
    <property type="entry name" value="Class_I_gatase-like"/>
</dbReference>
<evidence type="ECO:0000313" key="2">
    <source>
        <dbReference type="EMBL" id="CZS88357.1"/>
    </source>
</evidence>
<reference evidence="3" key="1">
    <citation type="submission" date="2016-03" db="EMBL/GenBank/DDBJ databases">
        <authorList>
            <person name="Guldener U."/>
        </authorList>
    </citation>
    <scope>NUCLEOTIDE SEQUENCE [LARGE SCALE GENOMIC DNA]</scope>
    <source>
        <strain evidence="3">04CH-RAC-A.6.1</strain>
    </source>
</reference>
<dbReference type="EMBL" id="FJUX01000001">
    <property type="protein sequence ID" value="CZS88357.1"/>
    <property type="molecule type" value="Genomic_DNA"/>
</dbReference>
<dbReference type="Proteomes" id="UP000178912">
    <property type="component" value="Unassembled WGS sequence"/>
</dbReference>
<dbReference type="Gene3D" id="3.40.50.880">
    <property type="match status" value="1"/>
</dbReference>
<proteinExistence type="predicted"/>
<evidence type="ECO:0000259" key="1">
    <source>
        <dbReference type="Pfam" id="PF01965"/>
    </source>
</evidence>
<dbReference type="InterPro" id="IPR002818">
    <property type="entry name" value="DJ-1/PfpI"/>
</dbReference>
<feature type="domain" description="DJ-1/PfpI" evidence="1">
    <location>
        <begin position="17"/>
        <end position="206"/>
    </location>
</feature>
<dbReference type="AlphaFoldDB" id="A0A1E1JR92"/>
<dbReference type="SUPFAM" id="SSF52317">
    <property type="entry name" value="Class I glutamine amidotransferase-like"/>
    <property type="match status" value="1"/>
</dbReference>
<organism evidence="2 3">
    <name type="scientific">Rhynchosporium agropyri</name>
    <dbReference type="NCBI Taxonomy" id="914238"/>
    <lineage>
        <taxon>Eukaryota</taxon>
        <taxon>Fungi</taxon>
        <taxon>Dikarya</taxon>
        <taxon>Ascomycota</taxon>
        <taxon>Pezizomycotina</taxon>
        <taxon>Leotiomycetes</taxon>
        <taxon>Helotiales</taxon>
        <taxon>Ploettnerulaceae</taxon>
        <taxon>Rhynchosporium</taxon>
    </lineage>
</organism>
<protein>
    <recommendedName>
        <fullName evidence="1">DJ-1/PfpI domain-containing protein</fullName>
    </recommendedName>
</protein>
<dbReference type="PANTHER" id="PTHR43130">
    <property type="entry name" value="ARAC-FAMILY TRANSCRIPTIONAL REGULATOR"/>
    <property type="match status" value="1"/>
</dbReference>